<comment type="caution">
    <text evidence="1">The sequence shown here is derived from an EMBL/GenBank/DDBJ whole genome shotgun (WGS) entry which is preliminary data.</text>
</comment>
<protein>
    <recommendedName>
        <fullName evidence="3">RNase H type-1 domain-containing protein</fullName>
    </recommendedName>
</protein>
<dbReference type="EMBL" id="JARJLG010000346">
    <property type="protein sequence ID" value="KAJ7715571.1"/>
    <property type="molecule type" value="Genomic_DNA"/>
</dbReference>
<accession>A0AAD7H9X9</accession>
<organism evidence="1 2">
    <name type="scientific">Mycena maculata</name>
    <dbReference type="NCBI Taxonomy" id="230809"/>
    <lineage>
        <taxon>Eukaryota</taxon>
        <taxon>Fungi</taxon>
        <taxon>Dikarya</taxon>
        <taxon>Basidiomycota</taxon>
        <taxon>Agaricomycotina</taxon>
        <taxon>Agaricomycetes</taxon>
        <taxon>Agaricomycetidae</taxon>
        <taxon>Agaricales</taxon>
        <taxon>Marasmiineae</taxon>
        <taxon>Mycenaceae</taxon>
        <taxon>Mycena</taxon>
    </lineage>
</organism>
<dbReference type="Proteomes" id="UP001215280">
    <property type="component" value="Unassembled WGS sequence"/>
</dbReference>
<feature type="non-terminal residue" evidence="1">
    <location>
        <position position="118"/>
    </location>
</feature>
<proteinExistence type="predicted"/>
<reference evidence="1" key="1">
    <citation type="submission" date="2023-03" db="EMBL/GenBank/DDBJ databases">
        <title>Massive genome expansion in bonnet fungi (Mycena s.s.) driven by repeated elements and novel gene families across ecological guilds.</title>
        <authorList>
            <consortium name="Lawrence Berkeley National Laboratory"/>
            <person name="Harder C.B."/>
            <person name="Miyauchi S."/>
            <person name="Viragh M."/>
            <person name="Kuo A."/>
            <person name="Thoen E."/>
            <person name="Andreopoulos B."/>
            <person name="Lu D."/>
            <person name="Skrede I."/>
            <person name="Drula E."/>
            <person name="Henrissat B."/>
            <person name="Morin E."/>
            <person name="Kohler A."/>
            <person name="Barry K."/>
            <person name="LaButti K."/>
            <person name="Morin E."/>
            <person name="Salamov A."/>
            <person name="Lipzen A."/>
            <person name="Mereny Z."/>
            <person name="Hegedus B."/>
            <person name="Baldrian P."/>
            <person name="Stursova M."/>
            <person name="Weitz H."/>
            <person name="Taylor A."/>
            <person name="Grigoriev I.V."/>
            <person name="Nagy L.G."/>
            <person name="Martin F."/>
            <person name="Kauserud H."/>
        </authorList>
    </citation>
    <scope>NUCLEOTIDE SEQUENCE</scope>
    <source>
        <strain evidence="1">CBHHK188m</strain>
    </source>
</reference>
<gene>
    <name evidence="1" type="ORF">DFH07DRAFT_722035</name>
</gene>
<evidence type="ECO:0008006" key="3">
    <source>
        <dbReference type="Google" id="ProtNLM"/>
    </source>
</evidence>
<keyword evidence="2" id="KW-1185">Reference proteome</keyword>
<evidence type="ECO:0000313" key="1">
    <source>
        <dbReference type="EMBL" id="KAJ7715571.1"/>
    </source>
</evidence>
<dbReference type="AlphaFoldDB" id="A0AAD7H9X9"/>
<name>A0AAD7H9X9_9AGAR</name>
<sequence length="118" mass="12970">HVGMAGNDAVDTCTKEAALGASTPLTSCLRPLDSPLPLSKAATIAEGIKLFRACWLSEWTTSPRFTRLSTFDNATPSIVIARMYDDLSRPQSSMLTQLCTRHIGLNAYLYRFPPLRPL</sequence>
<feature type="non-terminal residue" evidence="1">
    <location>
        <position position="1"/>
    </location>
</feature>
<evidence type="ECO:0000313" key="2">
    <source>
        <dbReference type="Proteomes" id="UP001215280"/>
    </source>
</evidence>